<dbReference type="SUPFAM" id="SSF81606">
    <property type="entry name" value="PP2C-like"/>
    <property type="match status" value="1"/>
</dbReference>
<comment type="caution">
    <text evidence="2">The sequence shown here is derived from an EMBL/GenBank/DDBJ whole genome shotgun (WGS) entry which is preliminary data.</text>
</comment>
<dbReference type="AlphaFoldDB" id="A0AA88VI26"/>
<dbReference type="PANTHER" id="PTHR47992">
    <property type="entry name" value="PROTEIN PHOSPHATASE"/>
    <property type="match status" value="1"/>
</dbReference>
<dbReference type="InterPro" id="IPR001932">
    <property type="entry name" value="PPM-type_phosphatase-like_dom"/>
</dbReference>
<dbReference type="Gene3D" id="3.60.40.10">
    <property type="entry name" value="PPM-type phosphatase domain"/>
    <property type="match status" value="1"/>
</dbReference>
<dbReference type="GO" id="GO:0004722">
    <property type="term" value="F:protein serine/threonine phosphatase activity"/>
    <property type="evidence" value="ECO:0007669"/>
    <property type="project" value="InterPro"/>
</dbReference>
<organism evidence="2 3">
    <name type="scientific">Escallonia herrerae</name>
    <dbReference type="NCBI Taxonomy" id="1293975"/>
    <lineage>
        <taxon>Eukaryota</taxon>
        <taxon>Viridiplantae</taxon>
        <taxon>Streptophyta</taxon>
        <taxon>Embryophyta</taxon>
        <taxon>Tracheophyta</taxon>
        <taxon>Spermatophyta</taxon>
        <taxon>Magnoliopsida</taxon>
        <taxon>eudicotyledons</taxon>
        <taxon>Gunneridae</taxon>
        <taxon>Pentapetalae</taxon>
        <taxon>asterids</taxon>
        <taxon>campanulids</taxon>
        <taxon>Escalloniales</taxon>
        <taxon>Escalloniaceae</taxon>
        <taxon>Escallonia</taxon>
    </lineage>
</organism>
<dbReference type="EMBL" id="JAVXUP010001670">
    <property type="protein sequence ID" value="KAK3009175.1"/>
    <property type="molecule type" value="Genomic_DNA"/>
</dbReference>
<evidence type="ECO:0000313" key="2">
    <source>
        <dbReference type="EMBL" id="KAK3009175.1"/>
    </source>
</evidence>
<protein>
    <recommendedName>
        <fullName evidence="1">PPM-type phosphatase domain-containing protein</fullName>
    </recommendedName>
</protein>
<reference evidence="2" key="1">
    <citation type="submission" date="2022-12" db="EMBL/GenBank/DDBJ databases">
        <title>Draft genome assemblies for two species of Escallonia (Escalloniales).</title>
        <authorList>
            <person name="Chanderbali A."/>
            <person name="Dervinis C."/>
            <person name="Anghel I."/>
            <person name="Soltis D."/>
            <person name="Soltis P."/>
            <person name="Zapata F."/>
        </authorList>
    </citation>
    <scope>NUCLEOTIDE SEQUENCE</scope>
    <source>
        <strain evidence="2">UCBG64.0493</strain>
        <tissue evidence="2">Leaf</tissue>
    </source>
</reference>
<keyword evidence="3" id="KW-1185">Reference proteome</keyword>
<dbReference type="Proteomes" id="UP001188597">
    <property type="component" value="Unassembled WGS sequence"/>
</dbReference>
<dbReference type="InterPro" id="IPR015655">
    <property type="entry name" value="PP2C"/>
</dbReference>
<accession>A0AA88VI26</accession>
<name>A0AA88VI26_9ASTE</name>
<evidence type="ECO:0000259" key="1">
    <source>
        <dbReference type="Pfam" id="PF00481"/>
    </source>
</evidence>
<dbReference type="InterPro" id="IPR036457">
    <property type="entry name" value="PPM-type-like_dom_sf"/>
</dbReference>
<sequence>MLTWPWKYRKLKAEELSRDHHPDRANERAQIEAAGGFVKVWGLPGINGLIAVSRAVGDVHLRTETINSSRSGHNDKPCVKEIQAFANSIP</sequence>
<feature type="domain" description="PPM-type phosphatase" evidence="1">
    <location>
        <begin position="12"/>
        <end position="65"/>
    </location>
</feature>
<proteinExistence type="predicted"/>
<evidence type="ECO:0000313" key="3">
    <source>
        <dbReference type="Proteomes" id="UP001188597"/>
    </source>
</evidence>
<gene>
    <name evidence="2" type="ORF">RJ639_014010</name>
</gene>
<dbReference type="Pfam" id="PF00481">
    <property type="entry name" value="PP2C"/>
    <property type="match status" value="1"/>
</dbReference>